<organism evidence="1 2">
    <name type="scientific">Genlisea aurea</name>
    <dbReference type="NCBI Taxonomy" id="192259"/>
    <lineage>
        <taxon>Eukaryota</taxon>
        <taxon>Viridiplantae</taxon>
        <taxon>Streptophyta</taxon>
        <taxon>Embryophyta</taxon>
        <taxon>Tracheophyta</taxon>
        <taxon>Spermatophyta</taxon>
        <taxon>Magnoliopsida</taxon>
        <taxon>eudicotyledons</taxon>
        <taxon>Gunneridae</taxon>
        <taxon>Pentapetalae</taxon>
        <taxon>asterids</taxon>
        <taxon>lamiids</taxon>
        <taxon>Lamiales</taxon>
        <taxon>Lentibulariaceae</taxon>
        <taxon>Genlisea</taxon>
    </lineage>
</organism>
<evidence type="ECO:0000313" key="1">
    <source>
        <dbReference type="EMBL" id="EPS60759.1"/>
    </source>
</evidence>
<sequence length="74" mass="8985">NELLFAEIEYMQKREIDLHHSNQFLRAKIAETERVHHHHQQQQQQQMNLIPPEYDLIHHSQPYDAARDYLQING</sequence>
<protein>
    <recommendedName>
        <fullName evidence="3">K-box domain-containing protein</fullName>
    </recommendedName>
</protein>
<name>S8C231_9LAMI</name>
<feature type="non-terminal residue" evidence="1">
    <location>
        <position position="74"/>
    </location>
</feature>
<dbReference type="AlphaFoldDB" id="S8C231"/>
<dbReference type="EMBL" id="AUSU01007314">
    <property type="protein sequence ID" value="EPS60759.1"/>
    <property type="molecule type" value="Genomic_DNA"/>
</dbReference>
<evidence type="ECO:0008006" key="3">
    <source>
        <dbReference type="Google" id="ProtNLM"/>
    </source>
</evidence>
<feature type="non-terminal residue" evidence="1">
    <location>
        <position position="1"/>
    </location>
</feature>
<accession>S8C231</accession>
<dbReference type="Proteomes" id="UP000015453">
    <property type="component" value="Unassembled WGS sequence"/>
</dbReference>
<evidence type="ECO:0000313" key="2">
    <source>
        <dbReference type="Proteomes" id="UP000015453"/>
    </source>
</evidence>
<comment type="caution">
    <text evidence="1">The sequence shown here is derived from an EMBL/GenBank/DDBJ whole genome shotgun (WGS) entry which is preliminary data.</text>
</comment>
<gene>
    <name evidence="1" type="ORF">M569_14042</name>
</gene>
<keyword evidence="2" id="KW-1185">Reference proteome</keyword>
<dbReference type="OrthoDB" id="1898716at2759"/>
<reference evidence="1 2" key="1">
    <citation type="journal article" date="2013" name="BMC Genomics">
        <title>The miniature genome of a carnivorous plant Genlisea aurea contains a low number of genes and short non-coding sequences.</title>
        <authorList>
            <person name="Leushkin E.V."/>
            <person name="Sutormin R.A."/>
            <person name="Nabieva E.R."/>
            <person name="Penin A.A."/>
            <person name="Kondrashov A.S."/>
            <person name="Logacheva M.D."/>
        </authorList>
    </citation>
    <scope>NUCLEOTIDE SEQUENCE [LARGE SCALE GENOMIC DNA]</scope>
</reference>
<proteinExistence type="predicted"/>